<dbReference type="Pfam" id="PF07690">
    <property type="entry name" value="MFS_1"/>
    <property type="match status" value="1"/>
</dbReference>
<feature type="region of interest" description="Disordered" evidence="6">
    <location>
        <begin position="1"/>
        <end position="33"/>
    </location>
</feature>
<keyword evidence="5 7" id="KW-0472">Membrane</keyword>
<dbReference type="Gene3D" id="1.20.1250.20">
    <property type="entry name" value="MFS general substrate transporter like domains"/>
    <property type="match status" value="2"/>
</dbReference>
<feature type="transmembrane region" description="Helical" evidence="7">
    <location>
        <begin position="430"/>
        <end position="450"/>
    </location>
</feature>
<feature type="transmembrane region" description="Helical" evidence="7">
    <location>
        <begin position="336"/>
        <end position="358"/>
    </location>
</feature>
<comment type="caution">
    <text evidence="8">The sequence shown here is derived from an EMBL/GenBank/DDBJ whole genome shotgun (WGS) entry which is preliminary data.</text>
</comment>
<dbReference type="FunFam" id="1.20.1250.20:FF:000394">
    <property type="entry name" value="MFS general substrate transporter"/>
    <property type="match status" value="1"/>
</dbReference>
<dbReference type="VEuPathDB" id="FungiDB:AB675_5648"/>
<proteinExistence type="predicted"/>
<dbReference type="AlphaFoldDB" id="A0A0N1HC22"/>
<feature type="transmembrane region" description="Helical" evidence="7">
    <location>
        <begin position="226"/>
        <end position="248"/>
    </location>
</feature>
<feature type="transmembrane region" description="Helical" evidence="7">
    <location>
        <begin position="110"/>
        <end position="132"/>
    </location>
</feature>
<comment type="subcellular location">
    <subcellularLocation>
        <location evidence="1">Membrane</location>
        <topology evidence="1">Multi-pass membrane protein</topology>
    </subcellularLocation>
</comment>
<sequence length="507" mass="56084">MAHHDEKDDYARHLEQNDSSSDKDKELQHGGRDGGIDVARVLEEDASAPASGPEEKDDKETRRVMRKIDFRLLPCLAVIYAFALIDRVNLPNARIAGMDEDLQLSVGNRYSLVTMIFFVPYVIFQFPANIVIRRLGAALWLSSLVIAWGAVTIGMGFTTHWTQLLGCRVLLGVLEAGYFPGCVFLLSCCSETFFRLLPPGPSGSGSSSILAWGLSEMKGIANLNGWQWIFAIEGAITCVLGFVGYMFIVDFPDKATKPNIVTRKSFLTEAEATIVINRIQRDRGDAVVDKLTVPLILSHLRDWKIWEFAWLYFLNNIVTYSFGFFLPIILRNDMGYSVALSQILAFPPYVVATVWMFTTAWLADHYRKRGIIIIWNASTAVVGVSMMGFSTNPATRYAGVFLGVCGANSNVPSLLSYMHNNIVGQMKRSVASALLIGGGACGGIAAANIFRQQDAPKYLPAMSVVIATQALTVLHVLKNFVVYSRRNRKADRGEIVLEGQVGFRQTL</sequence>
<dbReference type="EMBL" id="LFJN01000008">
    <property type="protein sequence ID" value="KPI42105.1"/>
    <property type="molecule type" value="Genomic_DNA"/>
</dbReference>
<evidence type="ECO:0000256" key="7">
    <source>
        <dbReference type="SAM" id="Phobius"/>
    </source>
</evidence>
<dbReference type="GeneID" id="28737758"/>
<dbReference type="Proteomes" id="UP000038010">
    <property type="component" value="Unassembled WGS sequence"/>
</dbReference>
<keyword evidence="9" id="KW-1185">Reference proteome</keyword>
<name>A0A0N1HC22_9EURO</name>
<organism evidence="8 9">
    <name type="scientific">Cyphellophora attinorum</name>
    <dbReference type="NCBI Taxonomy" id="1664694"/>
    <lineage>
        <taxon>Eukaryota</taxon>
        <taxon>Fungi</taxon>
        <taxon>Dikarya</taxon>
        <taxon>Ascomycota</taxon>
        <taxon>Pezizomycotina</taxon>
        <taxon>Eurotiomycetes</taxon>
        <taxon>Chaetothyriomycetidae</taxon>
        <taxon>Chaetothyriales</taxon>
        <taxon>Cyphellophoraceae</taxon>
        <taxon>Cyphellophora</taxon>
    </lineage>
</organism>
<dbReference type="SUPFAM" id="SSF103473">
    <property type="entry name" value="MFS general substrate transporter"/>
    <property type="match status" value="1"/>
</dbReference>
<dbReference type="OrthoDB" id="3639251at2759"/>
<keyword evidence="4 7" id="KW-1133">Transmembrane helix</keyword>
<feature type="transmembrane region" description="Helical" evidence="7">
    <location>
        <begin position="139"/>
        <end position="157"/>
    </location>
</feature>
<protein>
    <submittedName>
        <fullName evidence="8">Putative transporter</fullName>
    </submittedName>
</protein>
<evidence type="ECO:0000256" key="5">
    <source>
        <dbReference type="ARBA" id="ARBA00023136"/>
    </source>
</evidence>
<evidence type="ECO:0000256" key="1">
    <source>
        <dbReference type="ARBA" id="ARBA00004141"/>
    </source>
</evidence>
<evidence type="ECO:0000313" key="9">
    <source>
        <dbReference type="Proteomes" id="UP000038010"/>
    </source>
</evidence>
<evidence type="ECO:0000256" key="4">
    <source>
        <dbReference type="ARBA" id="ARBA00022989"/>
    </source>
</evidence>
<dbReference type="GO" id="GO:0022857">
    <property type="term" value="F:transmembrane transporter activity"/>
    <property type="evidence" value="ECO:0007669"/>
    <property type="project" value="InterPro"/>
</dbReference>
<evidence type="ECO:0000313" key="8">
    <source>
        <dbReference type="EMBL" id="KPI42105.1"/>
    </source>
</evidence>
<reference evidence="8 9" key="1">
    <citation type="submission" date="2015-06" db="EMBL/GenBank/DDBJ databases">
        <title>Draft genome of the ant-associated black yeast Phialophora attae CBS 131958.</title>
        <authorList>
            <person name="Moreno L.F."/>
            <person name="Stielow B.J."/>
            <person name="de Hoog S."/>
            <person name="Vicente V.A."/>
            <person name="Weiss V.A."/>
            <person name="de Vries M."/>
            <person name="Cruz L.M."/>
            <person name="Souza E.M."/>
        </authorList>
    </citation>
    <scope>NUCLEOTIDE SEQUENCE [LARGE SCALE GENOMIC DNA]</scope>
    <source>
        <strain evidence="8 9">CBS 131958</strain>
    </source>
</reference>
<dbReference type="GO" id="GO:0016020">
    <property type="term" value="C:membrane"/>
    <property type="evidence" value="ECO:0007669"/>
    <property type="project" value="UniProtKB-SubCell"/>
</dbReference>
<feature type="transmembrane region" description="Helical" evidence="7">
    <location>
        <begin position="462"/>
        <end position="482"/>
    </location>
</feature>
<evidence type="ECO:0000256" key="6">
    <source>
        <dbReference type="SAM" id="MobiDB-lite"/>
    </source>
</evidence>
<feature type="transmembrane region" description="Helical" evidence="7">
    <location>
        <begin position="309"/>
        <end position="330"/>
    </location>
</feature>
<keyword evidence="3 7" id="KW-0812">Transmembrane</keyword>
<dbReference type="RefSeq" id="XP_018002068.1">
    <property type="nucleotide sequence ID" value="XM_018145878.1"/>
</dbReference>
<dbReference type="PANTHER" id="PTHR43791:SF47">
    <property type="entry name" value="MAJOR FACILITATOR SUPERFAMILY (MFS) PROFILE DOMAIN-CONTAINING PROTEIN-RELATED"/>
    <property type="match status" value="1"/>
</dbReference>
<evidence type="ECO:0000256" key="3">
    <source>
        <dbReference type="ARBA" id="ARBA00022692"/>
    </source>
</evidence>
<feature type="transmembrane region" description="Helical" evidence="7">
    <location>
        <begin position="72"/>
        <end position="90"/>
    </location>
</feature>
<dbReference type="InterPro" id="IPR011701">
    <property type="entry name" value="MFS"/>
</dbReference>
<evidence type="ECO:0000256" key="2">
    <source>
        <dbReference type="ARBA" id="ARBA00022448"/>
    </source>
</evidence>
<feature type="transmembrane region" description="Helical" evidence="7">
    <location>
        <begin position="370"/>
        <end position="391"/>
    </location>
</feature>
<dbReference type="InterPro" id="IPR036259">
    <property type="entry name" value="MFS_trans_sf"/>
</dbReference>
<dbReference type="PANTHER" id="PTHR43791">
    <property type="entry name" value="PERMEASE-RELATED"/>
    <property type="match status" value="1"/>
</dbReference>
<keyword evidence="2" id="KW-0813">Transport</keyword>
<gene>
    <name evidence="8" type="ORF">AB675_5648</name>
</gene>
<accession>A0A0N1HC22</accession>
<feature type="transmembrane region" description="Helical" evidence="7">
    <location>
        <begin position="397"/>
        <end position="418"/>
    </location>
</feature>